<comment type="caution">
    <text evidence="5">The sequence shown here is derived from an EMBL/GenBank/DDBJ whole genome shotgun (WGS) entry which is preliminary data.</text>
</comment>
<gene>
    <name evidence="5" type="ORF">DFR64_0671</name>
</gene>
<evidence type="ECO:0000256" key="1">
    <source>
        <dbReference type="PIRNR" id="PIRNR000915"/>
    </source>
</evidence>
<dbReference type="GO" id="GO:0046872">
    <property type="term" value="F:metal ion binding"/>
    <property type="evidence" value="ECO:0007669"/>
    <property type="project" value="UniProtKB-KW"/>
</dbReference>
<dbReference type="EMBL" id="QUMS01000001">
    <property type="protein sequence ID" value="REG10807.1"/>
    <property type="molecule type" value="Genomic_DNA"/>
</dbReference>
<keyword evidence="6" id="KW-1185">Reference proteome</keyword>
<dbReference type="PANTHER" id="PTHR19288">
    <property type="entry name" value="4-NITROPHENYLPHOSPHATASE-RELATED"/>
    <property type="match status" value="1"/>
</dbReference>
<dbReference type="Proteomes" id="UP000256388">
    <property type="component" value="Unassembled WGS sequence"/>
</dbReference>
<keyword evidence="4" id="KW-0460">Magnesium</keyword>
<feature type="binding site" evidence="4">
    <location>
        <position position="15"/>
    </location>
    <ligand>
        <name>Mg(2+)</name>
        <dbReference type="ChEBI" id="CHEBI:18420"/>
    </ligand>
</feature>
<comment type="similarity">
    <text evidence="1">Belongs to the HAD-like hydrolase superfamily.</text>
</comment>
<evidence type="ECO:0000256" key="4">
    <source>
        <dbReference type="PIRSR" id="PIRSR000915-3"/>
    </source>
</evidence>
<dbReference type="AlphaFoldDB" id="A0A347ZTI7"/>
<dbReference type="RefSeq" id="WP_116223963.1">
    <property type="nucleotide sequence ID" value="NZ_AP018437.1"/>
</dbReference>
<dbReference type="Gene3D" id="3.40.50.1000">
    <property type="entry name" value="HAD superfamily/HAD-like"/>
    <property type="match status" value="2"/>
</dbReference>
<sequence>MLQIQKLNVKAAILDMDGVLWRLTTPLVDLPGLFNAFSKNNIQVMFATNNGTATVDQYVKKLAGFGISVESWQVLTSAMATGYSLKKTFPNGGPIYIMGEKALHDTLKDFGFYHDTQAPQAVAAGLTRELDYNMLKDTSLMIQKGLPFYFTNPDPTYPTPEGNIPGAGTVLAALEAASGVKAKLAGKPLPFLFELGMQRMNTTPEETLVVGDRLDTDILGGQKSGCKTAMVLTGISTREEAEQWQPQPDLVIPDIMGLFEEV</sequence>
<feature type="binding site" evidence="4">
    <location>
        <position position="212"/>
    </location>
    <ligand>
        <name>Mg(2+)</name>
        <dbReference type="ChEBI" id="CHEBI:18420"/>
    </ligand>
</feature>
<dbReference type="GO" id="GO:0016791">
    <property type="term" value="F:phosphatase activity"/>
    <property type="evidence" value="ECO:0007669"/>
    <property type="project" value="TreeGrafter"/>
</dbReference>
<accession>A0A347ZTI7</accession>
<dbReference type="InterPro" id="IPR006357">
    <property type="entry name" value="HAD-SF_hydro_IIA"/>
</dbReference>
<evidence type="ECO:0000256" key="2">
    <source>
        <dbReference type="PIRSR" id="PIRSR000915-1"/>
    </source>
</evidence>
<keyword evidence="4" id="KW-0479">Metal-binding</keyword>
<dbReference type="GO" id="GO:0005737">
    <property type="term" value="C:cytoplasm"/>
    <property type="evidence" value="ECO:0007669"/>
    <property type="project" value="TreeGrafter"/>
</dbReference>
<dbReference type="PANTHER" id="PTHR19288:SF46">
    <property type="entry name" value="HALOACID DEHALOGENASE-LIKE HYDROLASE DOMAIN-CONTAINING PROTEIN 2"/>
    <property type="match status" value="1"/>
</dbReference>
<reference evidence="5 6" key="1">
    <citation type="submission" date="2018-08" db="EMBL/GenBank/DDBJ databases">
        <title>Genomic Encyclopedia of Type Strains, Phase IV (KMG-IV): sequencing the most valuable type-strain genomes for metagenomic binning, comparative biology and taxonomic classification.</title>
        <authorList>
            <person name="Goeker M."/>
        </authorList>
    </citation>
    <scope>NUCLEOTIDE SEQUENCE [LARGE SCALE GENOMIC DNA]</scope>
    <source>
        <strain evidence="5 6">DSM 23923</strain>
    </source>
</reference>
<evidence type="ECO:0000313" key="5">
    <source>
        <dbReference type="EMBL" id="REG10807.1"/>
    </source>
</evidence>
<evidence type="ECO:0000313" key="6">
    <source>
        <dbReference type="Proteomes" id="UP000256388"/>
    </source>
</evidence>
<dbReference type="NCBIfam" id="TIGR01460">
    <property type="entry name" value="HAD-SF-IIA"/>
    <property type="match status" value="1"/>
</dbReference>
<dbReference type="SUPFAM" id="SSF56784">
    <property type="entry name" value="HAD-like"/>
    <property type="match status" value="1"/>
</dbReference>
<feature type="binding site" evidence="3">
    <location>
        <position position="187"/>
    </location>
    <ligand>
        <name>substrate</name>
    </ligand>
</feature>
<dbReference type="InterPro" id="IPR036412">
    <property type="entry name" value="HAD-like_sf"/>
</dbReference>
<dbReference type="OrthoDB" id="9810449at2"/>
<proteinExistence type="inferred from homology"/>
<evidence type="ECO:0000256" key="3">
    <source>
        <dbReference type="PIRSR" id="PIRSR000915-2"/>
    </source>
</evidence>
<organism evidence="5 6">
    <name type="scientific">Pelolinea submarina</name>
    <dbReference type="NCBI Taxonomy" id="913107"/>
    <lineage>
        <taxon>Bacteria</taxon>
        <taxon>Bacillati</taxon>
        <taxon>Chloroflexota</taxon>
        <taxon>Anaerolineae</taxon>
        <taxon>Anaerolineales</taxon>
        <taxon>Anaerolineaceae</taxon>
        <taxon>Pelolinea</taxon>
    </lineage>
</organism>
<feature type="active site" description="Nucleophile" evidence="2">
    <location>
        <position position="15"/>
    </location>
</feature>
<dbReference type="PIRSF" id="PIRSF000915">
    <property type="entry name" value="PGP-type_phosphatase"/>
    <property type="match status" value="1"/>
</dbReference>
<dbReference type="Pfam" id="PF13344">
    <property type="entry name" value="Hydrolase_6"/>
    <property type="match status" value="1"/>
</dbReference>
<dbReference type="Pfam" id="PF13242">
    <property type="entry name" value="Hydrolase_like"/>
    <property type="match status" value="1"/>
</dbReference>
<comment type="cofactor">
    <cofactor evidence="4">
        <name>Mg(2+)</name>
        <dbReference type="ChEBI" id="CHEBI:18420"/>
    </cofactor>
    <text evidence="4">Divalent metal ions. Mg(2+) is the most effective.</text>
</comment>
<protein>
    <submittedName>
        <fullName evidence="5">4-nitrophenyl phosphatase</fullName>
    </submittedName>
</protein>
<feature type="active site" description="Proton donor" evidence="2">
    <location>
        <position position="17"/>
    </location>
</feature>
<name>A0A347ZTI7_9CHLR</name>
<feature type="binding site" evidence="4">
    <location>
        <position position="17"/>
    </location>
    <ligand>
        <name>Mg(2+)</name>
        <dbReference type="ChEBI" id="CHEBI:18420"/>
    </ligand>
</feature>
<dbReference type="InterPro" id="IPR023214">
    <property type="entry name" value="HAD_sf"/>
</dbReference>